<reference evidence="3" key="1">
    <citation type="journal article" date="2019" name="Int. J. Syst. Evol. Microbiol.">
        <title>The Global Catalogue of Microorganisms (GCM) 10K type strain sequencing project: providing services to taxonomists for standard genome sequencing and annotation.</title>
        <authorList>
            <consortium name="The Broad Institute Genomics Platform"/>
            <consortium name="The Broad Institute Genome Sequencing Center for Infectious Disease"/>
            <person name="Wu L."/>
            <person name="Ma J."/>
        </authorList>
    </citation>
    <scope>NUCLEOTIDE SEQUENCE [LARGE SCALE GENOMIC DNA]</scope>
    <source>
        <strain evidence="3">JCM 4733</strain>
    </source>
</reference>
<dbReference type="Pfam" id="PF19979">
    <property type="entry name" value="DUF6415"/>
    <property type="match status" value="1"/>
</dbReference>
<dbReference type="Proteomes" id="UP000653644">
    <property type="component" value="Unassembled WGS sequence"/>
</dbReference>
<evidence type="ECO:0000313" key="3">
    <source>
        <dbReference type="Proteomes" id="UP000653644"/>
    </source>
</evidence>
<accession>A0ABQ3D0M2</accession>
<protein>
    <submittedName>
        <fullName evidence="2">Uncharacterized protein</fullName>
    </submittedName>
</protein>
<keyword evidence="1" id="KW-1133">Transmembrane helix</keyword>
<comment type="caution">
    <text evidence="2">The sequence shown here is derived from an EMBL/GenBank/DDBJ whole genome shotgun (WGS) entry which is preliminary data.</text>
</comment>
<evidence type="ECO:0000256" key="1">
    <source>
        <dbReference type="SAM" id="Phobius"/>
    </source>
</evidence>
<keyword evidence="1" id="KW-0812">Transmembrane</keyword>
<gene>
    <name evidence="2" type="ORF">GCM10010345_65330</name>
</gene>
<keyword evidence="1" id="KW-0472">Membrane</keyword>
<organism evidence="2 3">
    <name type="scientific">Streptomyces canarius</name>
    <dbReference type="NCBI Taxonomy" id="285453"/>
    <lineage>
        <taxon>Bacteria</taxon>
        <taxon>Bacillati</taxon>
        <taxon>Actinomycetota</taxon>
        <taxon>Actinomycetes</taxon>
        <taxon>Kitasatosporales</taxon>
        <taxon>Streptomycetaceae</taxon>
        <taxon>Streptomyces</taxon>
    </lineage>
</organism>
<dbReference type="EMBL" id="BMVN01000030">
    <property type="protein sequence ID" value="GHA51697.1"/>
    <property type="molecule type" value="Genomic_DNA"/>
</dbReference>
<proteinExistence type="predicted"/>
<keyword evidence="3" id="KW-1185">Reference proteome</keyword>
<evidence type="ECO:0000313" key="2">
    <source>
        <dbReference type="EMBL" id="GHA51697.1"/>
    </source>
</evidence>
<sequence length="144" mass="14986">MSPAPTAARDLLAAAAETVALVLEDNSPLPETSTDVADLAAQLRGHISQLAVALPAGDPVAIRAQTLGSTAVPDGYVSSRVHLMHLAEATQSVITAVRGRGPFAWPASRLPGQWPKRPSRNTVRVLVFALALITLVVAASVPRT</sequence>
<dbReference type="InterPro" id="IPR046300">
    <property type="entry name" value="DUF6415"/>
</dbReference>
<feature type="transmembrane region" description="Helical" evidence="1">
    <location>
        <begin position="123"/>
        <end position="141"/>
    </location>
</feature>
<name>A0ABQ3D0M2_9ACTN</name>
<dbReference type="RefSeq" id="WP_189891909.1">
    <property type="nucleotide sequence ID" value="NZ_BMVN01000030.1"/>
</dbReference>